<keyword evidence="6" id="KW-1185">Reference proteome</keyword>
<evidence type="ECO:0000259" key="4">
    <source>
        <dbReference type="PROSITE" id="PS50949"/>
    </source>
</evidence>
<name>A0ABN8JEF2_9HYPH</name>
<accession>A0ABN8JEF2</accession>
<keyword evidence="2" id="KW-0238">DNA-binding</keyword>
<dbReference type="SMART" id="SM00345">
    <property type="entry name" value="HTH_GNTR"/>
    <property type="match status" value="1"/>
</dbReference>
<dbReference type="EMBL" id="CAKXZS010000009">
    <property type="protein sequence ID" value="CAH2396516.1"/>
    <property type="molecule type" value="Genomic_DNA"/>
</dbReference>
<dbReference type="InterPro" id="IPR036388">
    <property type="entry name" value="WH-like_DNA-bd_sf"/>
</dbReference>
<dbReference type="SUPFAM" id="SSF46785">
    <property type="entry name" value="Winged helix' DNA-binding domain"/>
    <property type="match status" value="1"/>
</dbReference>
<keyword evidence="1" id="KW-0805">Transcription regulation</keyword>
<evidence type="ECO:0000256" key="2">
    <source>
        <dbReference type="ARBA" id="ARBA00023125"/>
    </source>
</evidence>
<keyword evidence="3" id="KW-0804">Transcription</keyword>
<dbReference type="Proteomes" id="UP001152604">
    <property type="component" value="Unassembled WGS sequence"/>
</dbReference>
<dbReference type="Pfam" id="PF00392">
    <property type="entry name" value="GntR"/>
    <property type="match status" value="1"/>
</dbReference>
<dbReference type="InterPro" id="IPR011711">
    <property type="entry name" value="GntR_C"/>
</dbReference>
<evidence type="ECO:0000313" key="6">
    <source>
        <dbReference type="Proteomes" id="UP001152604"/>
    </source>
</evidence>
<dbReference type="Pfam" id="PF07729">
    <property type="entry name" value="FCD"/>
    <property type="match status" value="1"/>
</dbReference>
<evidence type="ECO:0000313" key="5">
    <source>
        <dbReference type="EMBL" id="CAH2396516.1"/>
    </source>
</evidence>
<dbReference type="PANTHER" id="PTHR43537">
    <property type="entry name" value="TRANSCRIPTIONAL REGULATOR, GNTR FAMILY"/>
    <property type="match status" value="1"/>
</dbReference>
<proteinExistence type="predicted"/>
<dbReference type="Gene3D" id="1.20.120.530">
    <property type="entry name" value="GntR ligand-binding domain-like"/>
    <property type="match status" value="1"/>
</dbReference>
<organism evidence="5 6">
    <name type="scientific">Mesorhizobium ventifaucium</name>
    <dbReference type="NCBI Taxonomy" id="666020"/>
    <lineage>
        <taxon>Bacteria</taxon>
        <taxon>Pseudomonadati</taxon>
        <taxon>Pseudomonadota</taxon>
        <taxon>Alphaproteobacteria</taxon>
        <taxon>Hyphomicrobiales</taxon>
        <taxon>Phyllobacteriaceae</taxon>
        <taxon>Mesorhizobium</taxon>
    </lineage>
</organism>
<sequence length="227" mass="25649">MSKIEYKTLNDHAYEAIKKGLMAAEFGPGQPLIIRNLAETYGISTTPVREALQRLVAERLLDLLPNRTIAVPELNAEKFAEILRIRCALEGLAAELGAKYLEKVHLRRLKKLLQAMEAALERDDYDTYRSTNQQFHFTLYDCADSPQLLQIIQDLWGRAGPYMKVLFMDGRYRTIANDEHRKIIAALEDGDISGVRDHIVSDVESACLIILEELQAKPTLLNQPGPS</sequence>
<comment type="caution">
    <text evidence="5">The sequence shown here is derived from an EMBL/GenBank/DDBJ whole genome shotgun (WGS) entry which is preliminary data.</text>
</comment>
<dbReference type="RefSeq" id="WP_254023830.1">
    <property type="nucleotide sequence ID" value="NZ_CAKXZS010000009.1"/>
</dbReference>
<evidence type="ECO:0000256" key="1">
    <source>
        <dbReference type="ARBA" id="ARBA00023015"/>
    </source>
</evidence>
<protein>
    <submittedName>
        <fullName evidence="5">HTH gntR-type domain-containing protein</fullName>
    </submittedName>
</protein>
<dbReference type="InterPro" id="IPR000524">
    <property type="entry name" value="Tscrpt_reg_HTH_GntR"/>
</dbReference>
<dbReference type="InterPro" id="IPR036390">
    <property type="entry name" value="WH_DNA-bd_sf"/>
</dbReference>
<evidence type="ECO:0000256" key="3">
    <source>
        <dbReference type="ARBA" id="ARBA00023163"/>
    </source>
</evidence>
<gene>
    <name evidence="5" type="ORF">MES4922_170001</name>
</gene>
<feature type="domain" description="HTH gntR-type" evidence="4">
    <location>
        <begin position="7"/>
        <end position="74"/>
    </location>
</feature>
<dbReference type="SMART" id="SM00895">
    <property type="entry name" value="FCD"/>
    <property type="match status" value="1"/>
</dbReference>
<dbReference type="InterPro" id="IPR008920">
    <property type="entry name" value="TF_FadR/GntR_C"/>
</dbReference>
<dbReference type="PROSITE" id="PS50949">
    <property type="entry name" value="HTH_GNTR"/>
    <property type="match status" value="1"/>
</dbReference>
<dbReference type="SUPFAM" id="SSF48008">
    <property type="entry name" value="GntR ligand-binding domain-like"/>
    <property type="match status" value="1"/>
</dbReference>
<dbReference type="PANTHER" id="PTHR43537:SF39">
    <property type="entry name" value="HTH-TYPE TRANSCRIPTIONAL REGULATOR MCBR"/>
    <property type="match status" value="1"/>
</dbReference>
<reference evidence="5" key="1">
    <citation type="submission" date="2022-03" db="EMBL/GenBank/DDBJ databases">
        <authorList>
            <person name="Brunel B."/>
        </authorList>
    </citation>
    <scope>NUCLEOTIDE SEQUENCE</scope>
    <source>
        <strain evidence="5">STM4922sample</strain>
    </source>
</reference>
<dbReference type="Gene3D" id="1.10.10.10">
    <property type="entry name" value="Winged helix-like DNA-binding domain superfamily/Winged helix DNA-binding domain"/>
    <property type="match status" value="1"/>
</dbReference>